<reference evidence="5" key="1">
    <citation type="submission" date="2017-02" db="UniProtKB">
        <authorList>
            <consortium name="WormBaseParasite"/>
        </authorList>
    </citation>
    <scope>IDENTIFICATION</scope>
</reference>
<accession>A0A0N4VF28</accession>
<feature type="chain" id="PRO_5043122901" evidence="2">
    <location>
        <begin position="22"/>
        <end position="114"/>
    </location>
</feature>
<protein>
    <submittedName>
        <fullName evidence="5">CX domain-containing protein</fullName>
    </submittedName>
</protein>
<dbReference type="AlphaFoldDB" id="A0A0N4VF28"/>
<name>A0A0N4VF28_ENTVE</name>
<keyword evidence="1" id="KW-0472">Membrane</keyword>
<keyword evidence="4" id="KW-1185">Reference proteome</keyword>
<evidence type="ECO:0000256" key="1">
    <source>
        <dbReference type="SAM" id="Phobius"/>
    </source>
</evidence>
<evidence type="ECO:0000313" key="5">
    <source>
        <dbReference type="WBParaSite" id="EVEC_0000932201-mRNA-1"/>
    </source>
</evidence>
<keyword evidence="1" id="KW-1133">Transmembrane helix</keyword>
<organism evidence="5">
    <name type="scientific">Enterobius vermicularis</name>
    <name type="common">Human pinworm</name>
    <dbReference type="NCBI Taxonomy" id="51028"/>
    <lineage>
        <taxon>Eukaryota</taxon>
        <taxon>Metazoa</taxon>
        <taxon>Ecdysozoa</taxon>
        <taxon>Nematoda</taxon>
        <taxon>Chromadorea</taxon>
        <taxon>Rhabditida</taxon>
        <taxon>Spirurina</taxon>
        <taxon>Oxyuridomorpha</taxon>
        <taxon>Oxyuroidea</taxon>
        <taxon>Oxyuridae</taxon>
        <taxon>Enterobius</taxon>
    </lineage>
</organism>
<dbReference type="WBParaSite" id="EVEC_0000932201-mRNA-1">
    <property type="protein sequence ID" value="EVEC_0000932201-mRNA-1"/>
    <property type="gene ID" value="EVEC_0000932201"/>
</dbReference>
<evidence type="ECO:0000313" key="3">
    <source>
        <dbReference type="EMBL" id="VDD93997.1"/>
    </source>
</evidence>
<dbReference type="PANTHER" id="PTHR34149">
    <property type="entry name" value="PROTEIN CBG11905-RELATED"/>
    <property type="match status" value="1"/>
</dbReference>
<reference evidence="3 4" key="2">
    <citation type="submission" date="2018-10" db="EMBL/GenBank/DDBJ databases">
        <authorList>
            <consortium name="Pathogen Informatics"/>
        </authorList>
    </citation>
    <scope>NUCLEOTIDE SEQUENCE [LARGE SCALE GENOMIC DNA]</scope>
</reference>
<dbReference type="Proteomes" id="UP000274131">
    <property type="component" value="Unassembled WGS sequence"/>
</dbReference>
<dbReference type="Pfam" id="PF10853">
    <property type="entry name" value="DUF2650"/>
    <property type="match status" value="1"/>
</dbReference>
<keyword evidence="1" id="KW-0812">Transmembrane</keyword>
<evidence type="ECO:0000256" key="2">
    <source>
        <dbReference type="SAM" id="SignalP"/>
    </source>
</evidence>
<proteinExistence type="predicted"/>
<dbReference type="EMBL" id="UXUI01009588">
    <property type="protein sequence ID" value="VDD93997.1"/>
    <property type="molecule type" value="Genomic_DNA"/>
</dbReference>
<feature type="transmembrane region" description="Helical" evidence="1">
    <location>
        <begin position="85"/>
        <end position="111"/>
    </location>
</feature>
<dbReference type="InterPro" id="IPR022559">
    <property type="entry name" value="SUP-1-like"/>
</dbReference>
<dbReference type="OrthoDB" id="5874082at2759"/>
<evidence type="ECO:0000313" key="4">
    <source>
        <dbReference type="Proteomes" id="UP000274131"/>
    </source>
</evidence>
<dbReference type="PANTHER" id="PTHR34149:SF2">
    <property type="entry name" value="PROTEIN CBG11905"/>
    <property type="match status" value="1"/>
</dbReference>
<keyword evidence="2" id="KW-0732">Signal</keyword>
<gene>
    <name evidence="3" type="ORF">EVEC_LOCUS8748</name>
</gene>
<sequence length="114" mass="12807">MWKLFALLTVFTLATVLVVNADNSQVDDAVNKVKETAEKATTIEEGSQYCPTYVPGAQKCPPSNIFYQYQCCGTLNKDCCFKLQMWVYIVLGVIAFLILLSLAISLIRCLFCRH</sequence>
<feature type="signal peptide" evidence="2">
    <location>
        <begin position="1"/>
        <end position="21"/>
    </location>
</feature>